<feature type="domain" description="DUF1653" evidence="1">
    <location>
        <begin position="6"/>
        <end position="67"/>
    </location>
</feature>
<organism evidence="2">
    <name type="scientific">hydrothermal vent metagenome</name>
    <dbReference type="NCBI Taxonomy" id="652676"/>
    <lineage>
        <taxon>unclassified sequences</taxon>
        <taxon>metagenomes</taxon>
        <taxon>ecological metagenomes</taxon>
    </lineage>
</organism>
<dbReference type="EMBL" id="FPHD01000007">
    <property type="protein sequence ID" value="SFV50451.1"/>
    <property type="molecule type" value="Genomic_DNA"/>
</dbReference>
<protein>
    <recommendedName>
        <fullName evidence="1">DUF1653 domain-containing protein</fullName>
    </recommendedName>
</protein>
<evidence type="ECO:0000259" key="1">
    <source>
        <dbReference type="Pfam" id="PF07866"/>
    </source>
</evidence>
<dbReference type="InterPro" id="IPR023387">
    <property type="entry name" value="DUF1653-like_dom"/>
</dbReference>
<dbReference type="InterPro" id="IPR037135">
    <property type="entry name" value="DUF1653-like_dom_sf"/>
</dbReference>
<dbReference type="Pfam" id="PF07866">
    <property type="entry name" value="DUF1653"/>
    <property type="match status" value="1"/>
</dbReference>
<reference evidence="2" key="1">
    <citation type="submission" date="2016-10" db="EMBL/GenBank/DDBJ databases">
        <authorList>
            <person name="de Groot N.N."/>
        </authorList>
    </citation>
    <scope>NUCLEOTIDE SEQUENCE</scope>
</reference>
<sequence>MKLKEGIYRHYKGNLYEVLMTAQHSETEEWMVVYKALYSDRGTWIRPYKMFIEKVEVEGMLVPRFEKLEGQY</sequence>
<name>A0A1W1BA20_9ZZZZ</name>
<gene>
    <name evidence="2" type="ORF">MNB_SV-8-488</name>
</gene>
<evidence type="ECO:0000313" key="2">
    <source>
        <dbReference type="EMBL" id="SFV50451.1"/>
    </source>
</evidence>
<proteinExistence type="predicted"/>
<dbReference type="AlphaFoldDB" id="A0A1W1BA20"/>
<accession>A0A1W1BA20</accession>
<dbReference type="Gene3D" id="2.30.30.320">
    <property type="entry name" value="DUF1653-like domain"/>
    <property type="match status" value="1"/>
</dbReference>